<keyword evidence="4" id="KW-1185">Reference proteome</keyword>
<evidence type="ECO:0000313" key="3">
    <source>
        <dbReference type="EMBL" id="CRG88467.1"/>
    </source>
</evidence>
<dbReference type="OrthoDB" id="4224374at2759"/>
<evidence type="ECO:0000256" key="2">
    <source>
        <dbReference type="SAM" id="Phobius"/>
    </source>
</evidence>
<dbReference type="AlphaFoldDB" id="A0A0U1LYQ8"/>
<gene>
    <name evidence="3" type="ORF">PISL3812_05497</name>
</gene>
<feature type="region of interest" description="Disordered" evidence="1">
    <location>
        <begin position="391"/>
        <end position="413"/>
    </location>
</feature>
<keyword evidence="2" id="KW-1133">Transmembrane helix</keyword>
<feature type="transmembrane region" description="Helical" evidence="2">
    <location>
        <begin position="334"/>
        <end position="357"/>
    </location>
</feature>
<reference evidence="3 4" key="1">
    <citation type="submission" date="2015-04" db="EMBL/GenBank/DDBJ databases">
        <authorList>
            <person name="Syromyatnikov M.Y."/>
            <person name="Popov V.N."/>
        </authorList>
    </citation>
    <scope>NUCLEOTIDE SEQUENCE [LARGE SCALE GENOMIC DNA]</scope>
    <source>
        <strain evidence="3">WF-38-12</strain>
    </source>
</reference>
<protein>
    <recommendedName>
        <fullName evidence="5">Apple domain-containing protein</fullName>
    </recommendedName>
</protein>
<evidence type="ECO:0000256" key="1">
    <source>
        <dbReference type="SAM" id="MobiDB-lite"/>
    </source>
</evidence>
<feature type="compositionally biased region" description="Polar residues" evidence="1">
    <location>
        <begin position="365"/>
        <end position="376"/>
    </location>
</feature>
<dbReference type="STRING" id="28573.A0A0U1LYQ8"/>
<name>A0A0U1LYQ8_TALIS</name>
<dbReference type="Proteomes" id="UP000054383">
    <property type="component" value="Unassembled WGS sequence"/>
</dbReference>
<sequence>MESLSFPQVGGASKLFPRSSTCAQTGDYTAPDGLNFTVHCGEDVISSAYSSYVPTQKNFTACMDGCSTESWRCWGVLWQESNSSCWELSAPTALTTANLTTSDTRDIALANSTQLSNANVSCPYTNNMALTTPEGLDFKLSCNMEVEGNDLCPWFSDFCPTYAVSLEECMEACVHAHPLCEAAMWNPGHLTGYLNCFLKNATGPLVENVNQVYHTAVAEAAALAQGCPTYTTYTSTDGKAFNITCSQTATQATNITFSHRKNITACIDSCASHDGTPECEAVVFDATLGSGYENCQLLNSVQMLDSSSSLNIAQLVSTSSGSTSSSSSSSSSKAWIAAPVIGGVVAIVGIGLAWFWWNRRKRSNDAPNQNSPTQGVPIQGGNYLYTSASQKNQGVAAASETRSHQDELDSAPLSELVASERVELASQGNTAHELPA</sequence>
<keyword evidence="2" id="KW-0812">Transmembrane</keyword>
<evidence type="ECO:0000313" key="4">
    <source>
        <dbReference type="Proteomes" id="UP000054383"/>
    </source>
</evidence>
<dbReference type="EMBL" id="CVMT01000004">
    <property type="protein sequence ID" value="CRG88467.1"/>
    <property type="molecule type" value="Genomic_DNA"/>
</dbReference>
<accession>A0A0U1LYQ8</accession>
<dbReference type="OMA" id="TTHCGKV"/>
<keyword evidence="2" id="KW-0472">Membrane</keyword>
<feature type="region of interest" description="Disordered" evidence="1">
    <location>
        <begin position="363"/>
        <end position="382"/>
    </location>
</feature>
<evidence type="ECO:0008006" key="5">
    <source>
        <dbReference type="Google" id="ProtNLM"/>
    </source>
</evidence>
<organism evidence="3 4">
    <name type="scientific">Talaromyces islandicus</name>
    <name type="common">Penicillium islandicum</name>
    <dbReference type="NCBI Taxonomy" id="28573"/>
    <lineage>
        <taxon>Eukaryota</taxon>
        <taxon>Fungi</taxon>
        <taxon>Dikarya</taxon>
        <taxon>Ascomycota</taxon>
        <taxon>Pezizomycotina</taxon>
        <taxon>Eurotiomycetes</taxon>
        <taxon>Eurotiomycetidae</taxon>
        <taxon>Eurotiales</taxon>
        <taxon>Trichocomaceae</taxon>
        <taxon>Talaromyces</taxon>
        <taxon>Talaromyces sect. Islandici</taxon>
    </lineage>
</organism>
<proteinExistence type="predicted"/>